<dbReference type="GO" id="GO:0000981">
    <property type="term" value="F:DNA-binding transcription factor activity, RNA polymerase II-specific"/>
    <property type="evidence" value="ECO:0007669"/>
    <property type="project" value="InterPro"/>
</dbReference>
<dbReference type="OrthoDB" id="6159439at2759"/>
<feature type="domain" description="Homeobox" evidence="12">
    <location>
        <begin position="29"/>
        <end position="89"/>
    </location>
</feature>
<evidence type="ECO:0000256" key="7">
    <source>
        <dbReference type="ARBA" id="ARBA00023242"/>
    </source>
</evidence>
<evidence type="ECO:0000256" key="3">
    <source>
        <dbReference type="ARBA" id="ARBA00023015"/>
    </source>
</evidence>
<dbReference type="InterPro" id="IPR017970">
    <property type="entry name" value="Homeobox_CS"/>
</dbReference>
<organism evidence="13 14">
    <name type="scientific">Cocos nucifera</name>
    <name type="common">Coconut palm</name>
    <dbReference type="NCBI Taxonomy" id="13894"/>
    <lineage>
        <taxon>Eukaryota</taxon>
        <taxon>Viridiplantae</taxon>
        <taxon>Streptophyta</taxon>
        <taxon>Embryophyta</taxon>
        <taxon>Tracheophyta</taxon>
        <taxon>Spermatophyta</taxon>
        <taxon>Magnoliopsida</taxon>
        <taxon>Liliopsida</taxon>
        <taxon>Arecaceae</taxon>
        <taxon>Arecoideae</taxon>
        <taxon>Cocoseae</taxon>
        <taxon>Attaleinae</taxon>
        <taxon>Cocos</taxon>
    </lineage>
</organism>
<dbReference type="Proteomes" id="UP000797356">
    <property type="component" value="Chromosome 5"/>
</dbReference>
<dbReference type="PANTHER" id="PTHR45714:SF34">
    <property type="entry name" value="HOMEOBOX-LEUCINE ZIPPER PROTEIN HAT9"/>
    <property type="match status" value="1"/>
</dbReference>
<reference evidence="13" key="1">
    <citation type="journal article" date="2017" name="Gigascience">
        <title>The genome draft of coconut (Cocos nucifera).</title>
        <authorList>
            <person name="Xiao Y."/>
            <person name="Xu P."/>
            <person name="Fan H."/>
            <person name="Baudouin L."/>
            <person name="Xia W."/>
            <person name="Bocs S."/>
            <person name="Xu J."/>
            <person name="Li Q."/>
            <person name="Guo A."/>
            <person name="Zhou L."/>
            <person name="Li J."/>
            <person name="Wu Y."/>
            <person name="Ma Z."/>
            <person name="Armero A."/>
            <person name="Issali A.E."/>
            <person name="Liu N."/>
            <person name="Peng M."/>
            <person name="Yang Y."/>
        </authorList>
    </citation>
    <scope>NUCLEOTIDE SEQUENCE</scope>
    <source>
        <tissue evidence="13">Spear leaf of Hainan Tall coconut</tissue>
    </source>
</reference>
<keyword evidence="10" id="KW-0175">Coiled coil</keyword>
<evidence type="ECO:0000256" key="6">
    <source>
        <dbReference type="ARBA" id="ARBA00023163"/>
    </source>
</evidence>
<dbReference type="SUPFAM" id="SSF46689">
    <property type="entry name" value="Homeodomain-like"/>
    <property type="match status" value="2"/>
</dbReference>
<evidence type="ECO:0000256" key="2">
    <source>
        <dbReference type="ARBA" id="ARBA00006074"/>
    </source>
</evidence>
<evidence type="ECO:0000313" key="13">
    <source>
        <dbReference type="EMBL" id="KAG1342721.1"/>
    </source>
</evidence>
<accession>A0A8K0I9V9</accession>
<feature type="region of interest" description="Disordered" evidence="11">
    <location>
        <begin position="1"/>
        <end position="33"/>
    </location>
</feature>
<dbReference type="CDD" id="cd00086">
    <property type="entry name" value="homeodomain"/>
    <property type="match status" value="2"/>
</dbReference>
<evidence type="ECO:0000256" key="4">
    <source>
        <dbReference type="ARBA" id="ARBA00023125"/>
    </source>
</evidence>
<keyword evidence="6" id="KW-0804">Transcription</keyword>
<dbReference type="InterPro" id="IPR050762">
    <property type="entry name" value="HD-ZIP_Homeobox_LZ_Class_II"/>
</dbReference>
<dbReference type="PROSITE" id="PS50071">
    <property type="entry name" value="HOMEOBOX_2"/>
    <property type="match status" value="2"/>
</dbReference>
<dbReference type="InterPro" id="IPR003106">
    <property type="entry name" value="Leu_zip_homeo"/>
</dbReference>
<proteinExistence type="inferred from homology"/>
<evidence type="ECO:0000256" key="10">
    <source>
        <dbReference type="SAM" id="Coils"/>
    </source>
</evidence>
<evidence type="ECO:0000313" key="14">
    <source>
        <dbReference type="Proteomes" id="UP000797356"/>
    </source>
</evidence>
<dbReference type="GO" id="GO:0043565">
    <property type="term" value="F:sequence-specific DNA binding"/>
    <property type="evidence" value="ECO:0007669"/>
    <property type="project" value="InterPro"/>
</dbReference>
<sequence>MRDIDINLPAPEAEEELPMGGPDNDMVKEGTKPKRLRLSPVQTWVLEEAFKNNPTLESMEKDELAAKLDILPRQVEVWYQNHKASGHNMRDIDINLPAPEAEEELPMGGPDNDMVKEGTKPKRLRLSPVQTWVLEEAFKNNPTLESMEKDELAAKLDILPRQVEVWYQNHKARTKARQMETENACLKQQCRLLLDENMRLRREIERLRALNMPPPTSTVTMCLGAGSVAPTPGASTTNHQPQPPSTK</sequence>
<gene>
    <name evidence="13" type="ORF">COCNU_05G009500</name>
</gene>
<reference evidence="13" key="2">
    <citation type="submission" date="2019-07" db="EMBL/GenBank/DDBJ databases">
        <authorList>
            <person name="Yang Y."/>
            <person name="Bocs S."/>
            <person name="Baudouin L."/>
        </authorList>
    </citation>
    <scope>NUCLEOTIDE SEQUENCE</scope>
    <source>
        <tissue evidence="13">Spear leaf of Hainan Tall coconut</tissue>
    </source>
</reference>
<keyword evidence="3" id="KW-0805">Transcription regulation</keyword>
<dbReference type="SMART" id="SM00389">
    <property type="entry name" value="HOX"/>
    <property type="match status" value="2"/>
</dbReference>
<evidence type="ECO:0000256" key="8">
    <source>
        <dbReference type="PROSITE-ProRule" id="PRU00108"/>
    </source>
</evidence>
<dbReference type="InterPro" id="IPR009057">
    <property type="entry name" value="Homeodomain-like_sf"/>
</dbReference>
<comment type="similarity">
    <text evidence="2">Belongs to the HD-ZIP homeobox family. Class II subfamily.</text>
</comment>
<dbReference type="PANTHER" id="PTHR45714">
    <property type="entry name" value="HOMEOBOX-LEUCINE ZIPPER PROTEIN HAT14"/>
    <property type="match status" value="1"/>
</dbReference>
<dbReference type="SMART" id="SM00340">
    <property type="entry name" value="HALZ"/>
    <property type="match status" value="1"/>
</dbReference>
<evidence type="ECO:0000256" key="9">
    <source>
        <dbReference type="RuleBase" id="RU000682"/>
    </source>
</evidence>
<comment type="subcellular location">
    <subcellularLocation>
        <location evidence="1 8 9">Nucleus</location>
    </subcellularLocation>
</comment>
<evidence type="ECO:0000259" key="12">
    <source>
        <dbReference type="PROSITE" id="PS50071"/>
    </source>
</evidence>
<evidence type="ECO:0000256" key="1">
    <source>
        <dbReference type="ARBA" id="ARBA00004123"/>
    </source>
</evidence>
<dbReference type="EMBL" id="CM017876">
    <property type="protein sequence ID" value="KAG1342721.1"/>
    <property type="molecule type" value="Genomic_DNA"/>
</dbReference>
<dbReference type="Gene3D" id="1.10.10.60">
    <property type="entry name" value="Homeodomain-like"/>
    <property type="match status" value="2"/>
</dbReference>
<evidence type="ECO:0000256" key="5">
    <source>
        <dbReference type="ARBA" id="ARBA00023155"/>
    </source>
</evidence>
<keyword evidence="14" id="KW-1185">Reference proteome</keyword>
<dbReference type="PROSITE" id="PS00027">
    <property type="entry name" value="HOMEOBOX_1"/>
    <property type="match status" value="1"/>
</dbReference>
<feature type="DNA-binding region" description="Homeobox" evidence="8">
    <location>
        <begin position="119"/>
        <end position="178"/>
    </location>
</feature>
<name>A0A8K0I9V9_COCNU</name>
<evidence type="ECO:0000256" key="11">
    <source>
        <dbReference type="SAM" id="MobiDB-lite"/>
    </source>
</evidence>
<protein>
    <submittedName>
        <fullName evidence="13">Putative homeobox-leucine zipper protein HOX3-like</fullName>
    </submittedName>
</protein>
<dbReference type="AlphaFoldDB" id="A0A8K0I9V9"/>
<feature type="DNA-binding region" description="Homeobox" evidence="8">
    <location>
        <begin position="31"/>
        <end position="90"/>
    </location>
</feature>
<dbReference type="GO" id="GO:0005634">
    <property type="term" value="C:nucleus"/>
    <property type="evidence" value="ECO:0007669"/>
    <property type="project" value="UniProtKB-SubCell"/>
</dbReference>
<feature type="region of interest" description="Disordered" evidence="11">
    <location>
        <begin position="226"/>
        <end position="247"/>
    </location>
</feature>
<feature type="coiled-coil region" evidence="10">
    <location>
        <begin position="169"/>
        <end position="210"/>
    </location>
</feature>
<dbReference type="Pfam" id="PF00046">
    <property type="entry name" value="Homeodomain"/>
    <property type="match status" value="2"/>
</dbReference>
<feature type="domain" description="Homeobox" evidence="12">
    <location>
        <begin position="117"/>
        <end position="177"/>
    </location>
</feature>
<keyword evidence="7 8" id="KW-0539">Nucleus</keyword>
<keyword evidence="5 8" id="KW-0371">Homeobox</keyword>
<keyword evidence="4 8" id="KW-0238">DNA-binding</keyword>
<comment type="caution">
    <text evidence="13">The sequence shown here is derived from an EMBL/GenBank/DDBJ whole genome shotgun (WGS) entry which is preliminary data.</text>
</comment>
<dbReference type="InterPro" id="IPR001356">
    <property type="entry name" value="HD"/>
</dbReference>